<keyword evidence="5" id="KW-0539">Nucleus</keyword>
<evidence type="ECO:0000256" key="5">
    <source>
        <dbReference type="ARBA" id="ARBA00023242"/>
    </source>
</evidence>
<organism evidence="8 9">
    <name type="scientific">Spodoptera exigua</name>
    <name type="common">Beet armyworm</name>
    <name type="synonym">Noctua fulgens</name>
    <dbReference type="NCBI Taxonomy" id="7107"/>
    <lineage>
        <taxon>Eukaryota</taxon>
        <taxon>Metazoa</taxon>
        <taxon>Ecdysozoa</taxon>
        <taxon>Arthropoda</taxon>
        <taxon>Hexapoda</taxon>
        <taxon>Insecta</taxon>
        <taxon>Pterygota</taxon>
        <taxon>Neoptera</taxon>
        <taxon>Endopterygota</taxon>
        <taxon>Lepidoptera</taxon>
        <taxon>Glossata</taxon>
        <taxon>Ditrysia</taxon>
        <taxon>Noctuoidea</taxon>
        <taxon>Noctuidae</taxon>
        <taxon>Amphipyrinae</taxon>
        <taxon>Spodoptera</taxon>
    </lineage>
</organism>
<dbReference type="AlphaFoldDB" id="A0A835GA16"/>
<feature type="domain" description="PSP proline-rich" evidence="7">
    <location>
        <begin position="314"/>
        <end position="360"/>
    </location>
</feature>
<protein>
    <recommendedName>
        <fullName evidence="7">PSP proline-rich domain-containing protein</fullName>
    </recommendedName>
</protein>
<dbReference type="Pfam" id="PF04046">
    <property type="entry name" value="PSP"/>
    <property type="match status" value="1"/>
</dbReference>
<comment type="subcellular location">
    <subcellularLocation>
        <location evidence="1">Nucleus</location>
    </subcellularLocation>
</comment>
<keyword evidence="9" id="KW-1185">Reference proteome</keyword>
<evidence type="ECO:0000256" key="4">
    <source>
        <dbReference type="ARBA" id="ARBA00022833"/>
    </source>
</evidence>
<name>A0A835GA16_SPOEX</name>
<evidence type="ECO:0000256" key="6">
    <source>
        <dbReference type="SAM" id="MobiDB-lite"/>
    </source>
</evidence>
<dbReference type="PANTHER" id="PTHR13316">
    <property type="entry name" value="ZINC FINGER, CCHC DOMAIN CONTAINING 8"/>
    <property type="match status" value="1"/>
</dbReference>
<dbReference type="PANTHER" id="PTHR13316:SF0">
    <property type="entry name" value="ZINC FINGER CCHC DOMAIN-CONTAINING PROTEIN 8"/>
    <property type="match status" value="1"/>
</dbReference>
<dbReference type="EMBL" id="JACKWZ010000180">
    <property type="protein sequence ID" value="KAF9412718.1"/>
    <property type="molecule type" value="Genomic_DNA"/>
</dbReference>
<evidence type="ECO:0000313" key="9">
    <source>
        <dbReference type="Proteomes" id="UP000648187"/>
    </source>
</evidence>
<keyword evidence="4" id="KW-0862">Zinc</keyword>
<proteinExistence type="predicted"/>
<dbReference type="InterPro" id="IPR006568">
    <property type="entry name" value="PSP_pro-rich"/>
</dbReference>
<feature type="compositionally biased region" description="Basic and acidic residues" evidence="6">
    <location>
        <begin position="572"/>
        <end position="588"/>
    </location>
</feature>
<keyword evidence="3" id="KW-0863">Zinc-finger</keyword>
<sequence length="723" mass="80101">MKKITLLNRKLRTEQRLDDLFLSSWPKGKRLSDDEVKTPKINRLETVNSTITNSDDKEVKIDNSLKVINLDKTLEDGVVASQAPMHNGGKITTDLSTNDTPKDIDSVGTPKASDTQGGDEVDNVKKISSECPKTTILNEDIVIDSPGNSDLGVEGCENRTPLVTVRFKDSKMASIYKEKVKAFMIKLIKIHEGVTEDINTENDLELDIWPEDLNDTEVHNSTCEISEESSLFFIDTDPCVDRPNIVPRYSQASTLISNTPEKEASPPPLRRGPTCFNCDGGHQLRDCTLPRDHARIAEKRKAMNSSRVGRYHVEDEQKAAPHALGLKRNELPLHIYRMRLLGYPPGWLEEARISHSGISMFDSMGNAILDPEEEEGEVCEPGSKDKFDIKKILDFPGFNVPAHGTLRSVYRESQQFGLPPMSEQDSKMAMLQYLAPNAMKAYKRKKLTFFPSASTNTTFEGQAEMELDSGDAPEDKPESSEDDLQVVEVLKVGDIPVPDADLTNEKEDTNTQSSGRSSPTLDDLEEKKRLLLSALESDSTLNTSVITVLDTTDESMLDKTIDVTENMDTGNSEEKPDNHDDDKEESVKNDIGNSKPASDDTETIEGPTNNDQSTQENRLESTPVPSTSSALGSNDEEANKKDSSSEVPVTPESKPGHVKGTLYGTPVMNIASSYVKLPTDDKFAKDICDVINFENLPNSTGKYKQISALLRKVKNEVDRIQDS</sequence>
<feature type="compositionally biased region" description="Polar residues" evidence="6">
    <location>
        <begin position="536"/>
        <end position="550"/>
    </location>
</feature>
<feature type="compositionally biased region" description="Polar residues" evidence="6">
    <location>
        <begin position="623"/>
        <end position="632"/>
    </location>
</feature>
<evidence type="ECO:0000313" key="8">
    <source>
        <dbReference type="EMBL" id="KAF9412718.1"/>
    </source>
</evidence>
<dbReference type="GO" id="GO:0008270">
    <property type="term" value="F:zinc ion binding"/>
    <property type="evidence" value="ECO:0007669"/>
    <property type="project" value="UniProtKB-KW"/>
</dbReference>
<evidence type="ECO:0000256" key="3">
    <source>
        <dbReference type="ARBA" id="ARBA00022771"/>
    </source>
</evidence>
<dbReference type="InterPro" id="IPR052115">
    <property type="entry name" value="NEXT_complex_subunit_ZCCHC8"/>
</dbReference>
<reference evidence="8" key="1">
    <citation type="submission" date="2020-08" db="EMBL/GenBank/DDBJ databases">
        <title>Spodoptera exigua strain:BAW_Kor-Di-RS1 Genome sequencing and assembly.</title>
        <authorList>
            <person name="Kim J."/>
            <person name="Nam H.Y."/>
            <person name="Kwon M."/>
            <person name="Choi J.H."/>
            <person name="Cho S.R."/>
            <person name="Kim G.-H."/>
        </authorList>
    </citation>
    <scope>NUCLEOTIDE SEQUENCE</scope>
    <source>
        <strain evidence="8">BAW_Kor-Di-RS1</strain>
        <tissue evidence="8">Whole-body</tissue>
    </source>
</reference>
<evidence type="ECO:0000256" key="2">
    <source>
        <dbReference type="ARBA" id="ARBA00022723"/>
    </source>
</evidence>
<dbReference type="GO" id="GO:0071013">
    <property type="term" value="C:catalytic step 2 spliceosome"/>
    <property type="evidence" value="ECO:0007669"/>
    <property type="project" value="TreeGrafter"/>
</dbReference>
<feature type="compositionally biased region" description="Polar residues" evidence="6">
    <location>
        <begin position="606"/>
        <end position="616"/>
    </location>
</feature>
<evidence type="ECO:0000256" key="1">
    <source>
        <dbReference type="ARBA" id="ARBA00004123"/>
    </source>
</evidence>
<gene>
    <name evidence="8" type="ORF">HW555_008862</name>
</gene>
<keyword evidence="2" id="KW-0479">Metal-binding</keyword>
<evidence type="ECO:0000259" key="7">
    <source>
        <dbReference type="SMART" id="SM00581"/>
    </source>
</evidence>
<comment type="caution">
    <text evidence="8">The sequence shown here is derived from an EMBL/GenBank/DDBJ whole genome shotgun (WGS) entry which is preliminary data.</text>
</comment>
<feature type="region of interest" description="Disordered" evidence="6">
    <location>
        <begin position="84"/>
        <end position="122"/>
    </location>
</feature>
<accession>A0A835GA16</accession>
<dbReference type="SMART" id="SM00581">
    <property type="entry name" value="PSP"/>
    <property type="match status" value="1"/>
</dbReference>
<feature type="compositionally biased region" description="Polar residues" evidence="6">
    <location>
        <begin position="510"/>
        <end position="520"/>
    </location>
</feature>
<feature type="region of interest" description="Disordered" evidence="6">
    <location>
        <begin position="494"/>
        <end position="663"/>
    </location>
</feature>
<dbReference type="Proteomes" id="UP000648187">
    <property type="component" value="Unassembled WGS sequence"/>
</dbReference>
<dbReference type="GO" id="GO:0003723">
    <property type="term" value="F:RNA binding"/>
    <property type="evidence" value="ECO:0007669"/>
    <property type="project" value="TreeGrafter"/>
</dbReference>